<sequence length="149" mass="16760">MMKKVITAGLVLACSVAIADERPADHMYPETIDGLVINTFILPTLDNEQDRLIEVLVSTTIETKDTCNNMNLPAAQQRHSLEGWGYSYYIVRADNGVISTMMGCDNEETVEREVFAPRGELLNYNSKIPLVIYSTENVTIDYRVWAPVE</sequence>
<dbReference type="RefSeq" id="WP_164650408.1">
    <property type="nucleotide sequence ID" value="NZ_CP047476.1"/>
</dbReference>
<evidence type="ECO:0000256" key="2">
    <source>
        <dbReference type="SAM" id="SignalP"/>
    </source>
</evidence>
<gene>
    <name evidence="3" type="ORF">GT360_18405</name>
</gene>
<dbReference type="Pfam" id="PF03974">
    <property type="entry name" value="Ecotin"/>
    <property type="match status" value="1"/>
</dbReference>
<evidence type="ECO:0000313" key="4">
    <source>
        <dbReference type="Proteomes" id="UP000464262"/>
    </source>
</evidence>
<dbReference type="Proteomes" id="UP000464262">
    <property type="component" value="Chromosome 2"/>
</dbReference>
<comment type="similarity">
    <text evidence="1">Belongs to the protease inhibitor I11 (ecotin) family.</text>
</comment>
<evidence type="ECO:0000313" key="3">
    <source>
        <dbReference type="EMBL" id="QIA65508.1"/>
    </source>
</evidence>
<proteinExistence type="inferred from homology"/>
<organism evidence="3 4">
    <name type="scientific">Vibrio astriarenae</name>
    <dbReference type="NCBI Taxonomy" id="1481923"/>
    <lineage>
        <taxon>Bacteria</taxon>
        <taxon>Pseudomonadati</taxon>
        <taxon>Pseudomonadota</taxon>
        <taxon>Gammaproteobacteria</taxon>
        <taxon>Vibrionales</taxon>
        <taxon>Vibrionaceae</taxon>
        <taxon>Vibrio</taxon>
    </lineage>
</organism>
<keyword evidence="4" id="KW-1185">Reference proteome</keyword>
<feature type="signal peptide" evidence="2">
    <location>
        <begin position="1"/>
        <end position="19"/>
    </location>
</feature>
<dbReference type="PANTHER" id="PTHR35890">
    <property type="match status" value="1"/>
</dbReference>
<name>A0A7Z2YFI2_9VIBR</name>
<dbReference type="GO" id="GO:0004867">
    <property type="term" value="F:serine-type endopeptidase inhibitor activity"/>
    <property type="evidence" value="ECO:0007669"/>
    <property type="project" value="InterPro"/>
</dbReference>
<reference evidence="3 4" key="1">
    <citation type="submission" date="2020-01" db="EMBL/GenBank/DDBJ databases">
        <title>Whole genome and functional gene identification of agarase of Vibrio HN897.</title>
        <authorList>
            <person name="Liu Y."/>
            <person name="Zhao Z."/>
        </authorList>
    </citation>
    <scope>NUCLEOTIDE SEQUENCE [LARGE SCALE GENOMIC DNA]</scope>
    <source>
        <strain evidence="3 4">HN897</strain>
    </source>
</reference>
<evidence type="ECO:0000256" key="1">
    <source>
        <dbReference type="ARBA" id="ARBA00010558"/>
    </source>
</evidence>
<keyword evidence="2" id="KW-0732">Signal</keyword>
<feature type="chain" id="PRO_5031224581" evidence="2">
    <location>
        <begin position="20"/>
        <end position="149"/>
    </location>
</feature>
<dbReference type="KEGG" id="vas:GT360_18405"/>
<dbReference type="AlphaFoldDB" id="A0A7Z2YFI2"/>
<dbReference type="SUPFAM" id="SSF49772">
    <property type="entry name" value="Ecotin, trypsin inhibitor"/>
    <property type="match status" value="1"/>
</dbReference>
<accession>A0A7Z2YFI2</accession>
<dbReference type="EMBL" id="CP047476">
    <property type="protein sequence ID" value="QIA65508.1"/>
    <property type="molecule type" value="Genomic_DNA"/>
</dbReference>
<dbReference type="Gene3D" id="2.60.40.550">
    <property type="entry name" value="Ecotin"/>
    <property type="match status" value="1"/>
</dbReference>
<protein>
    <submittedName>
        <fullName evidence="3">Ecotin</fullName>
    </submittedName>
</protein>
<dbReference type="InterPro" id="IPR005658">
    <property type="entry name" value="Prot_inh_ecotin"/>
</dbReference>
<dbReference type="PANTHER" id="PTHR35890:SF3">
    <property type="entry name" value="ECOTIN"/>
    <property type="match status" value="1"/>
</dbReference>
<dbReference type="InterPro" id="IPR036198">
    <property type="entry name" value="Ecotin_sf"/>
</dbReference>